<dbReference type="EC" id="2.7.13.3" evidence="2"/>
<dbReference type="InterPro" id="IPR003594">
    <property type="entry name" value="HATPase_dom"/>
</dbReference>
<keyword evidence="5" id="KW-0547">Nucleotide-binding</keyword>
<evidence type="ECO:0000313" key="13">
    <source>
        <dbReference type="Proteomes" id="UP000027931"/>
    </source>
</evidence>
<feature type="transmembrane region" description="Helical" evidence="9">
    <location>
        <begin position="40"/>
        <end position="58"/>
    </location>
</feature>
<keyword evidence="9" id="KW-0812">Transmembrane</keyword>
<evidence type="ECO:0000259" key="11">
    <source>
        <dbReference type="Pfam" id="PF07730"/>
    </source>
</evidence>
<sequence>MTYSRLQWFSVLFPTLLVGGMEYIRHAYLLPYLSMAEGNLLITCLVLVLSFFYATWVFRTMRRINARLAEEEARRAVYEERERMARELHDGIAQTLFFLNVKLRQGRVEEARSAVAAIDNHVRQAIFNLRDLPEEGDTLTCRLEKWLGQWSTLTGIDVQHDFQAPPEGFFEAAAEVQIFGIVQEAFHNIRKHAGATQAFCSFRWQPDGEWRLRIADNGSGIDEESVRRLDPQKYGLRMMTERAKKLHADFTIRNAVDGGTELILQAGKKGVRT</sequence>
<keyword evidence="8" id="KW-0902">Two-component regulatory system</keyword>
<evidence type="ECO:0000256" key="1">
    <source>
        <dbReference type="ARBA" id="ARBA00000085"/>
    </source>
</evidence>
<dbReference type="Proteomes" id="UP000027931">
    <property type="component" value="Unassembled WGS sequence"/>
</dbReference>
<dbReference type="STRING" id="1157490.EL26_00285"/>
<accession>A0A074LVK2</accession>
<proteinExistence type="predicted"/>
<evidence type="ECO:0000259" key="10">
    <source>
        <dbReference type="Pfam" id="PF02518"/>
    </source>
</evidence>
<name>A0A074LVK2_9BACL</name>
<dbReference type="Pfam" id="PF02518">
    <property type="entry name" value="HATPase_c"/>
    <property type="match status" value="1"/>
</dbReference>
<dbReference type="EMBL" id="JMIR01000001">
    <property type="protein sequence ID" value="KEO85039.1"/>
    <property type="molecule type" value="Genomic_DNA"/>
</dbReference>
<dbReference type="InterPro" id="IPR011712">
    <property type="entry name" value="Sig_transdc_His_kin_sub3_dim/P"/>
</dbReference>
<dbReference type="GO" id="GO:0000155">
    <property type="term" value="F:phosphorelay sensor kinase activity"/>
    <property type="evidence" value="ECO:0007669"/>
    <property type="project" value="InterPro"/>
</dbReference>
<reference evidence="12 13" key="1">
    <citation type="journal article" date="2013" name="Int. J. Syst. Evol. Microbiol.">
        <title>Tumebacillus flagellatus sp. nov., an alpha-amylase/pullulanase-producing bacterium isolated from cassava wastewater.</title>
        <authorList>
            <person name="Wang Q."/>
            <person name="Xie N."/>
            <person name="Qin Y."/>
            <person name="Shen N."/>
            <person name="Zhu J."/>
            <person name="Mi H."/>
            <person name="Huang R."/>
        </authorList>
    </citation>
    <scope>NUCLEOTIDE SEQUENCE [LARGE SCALE GENOMIC DNA]</scope>
    <source>
        <strain evidence="12 13">GST4</strain>
    </source>
</reference>
<dbReference type="Pfam" id="PF07730">
    <property type="entry name" value="HisKA_3"/>
    <property type="match status" value="1"/>
</dbReference>
<keyword evidence="3" id="KW-0597">Phosphoprotein</keyword>
<keyword evidence="13" id="KW-1185">Reference proteome</keyword>
<dbReference type="Gene3D" id="3.30.565.10">
    <property type="entry name" value="Histidine kinase-like ATPase, C-terminal domain"/>
    <property type="match status" value="1"/>
</dbReference>
<dbReference type="GO" id="GO:0005524">
    <property type="term" value="F:ATP binding"/>
    <property type="evidence" value="ECO:0007669"/>
    <property type="project" value="UniProtKB-KW"/>
</dbReference>
<dbReference type="eggNOG" id="COG3850">
    <property type="taxonomic scope" value="Bacteria"/>
</dbReference>
<protein>
    <recommendedName>
        <fullName evidence="2">histidine kinase</fullName>
        <ecNumber evidence="2">2.7.13.3</ecNumber>
    </recommendedName>
</protein>
<dbReference type="CDD" id="cd16917">
    <property type="entry name" value="HATPase_UhpB-NarQ-NarX-like"/>
    <property type="match status" value="1"/>
</dbReference>
<evidence type="ECO:0000256" key="8">
    <source>
        <dbReference type="ARBA" id="ARBA00023012"/>
    </source>
</evidence>
<keyword evidence="6 12" id="KW-0418">Kinase</keyword>
<keyword evidence="4" id="KW-0808">Transferase</keyword>
<dbReference type="Gene3D" id="1.20.5.1930">
    <property type="match status" value="1"/>
</dbReference>
<dbReference type="SUPFAM" id="SSF55874">
    <property type="entry name" value="ATPase domain of HSP90 chaperone/DNA topoisomerase II/histidine kinase"/>
    <property type="match status" value="1"/>
</dbReference>
<dbReference type="InterPro" id="IPR036890">
    <property type="entry name" value="HATPase_C_sf"/>
</dbReference>
<dbReference type="PANTHER" id="PTHR24421">
    <property type="entry name" value="NITRATE/NITRITE SENSOR PROTEIN NARX-RELATED"/>
    <property type="match status" value="1"/>
</dbReference>
<dbReference type="OrthoDB" id="773385at2"/>
<evidence type="ECO:0000256" key="5">
    <source>
        <dbReference type="ARBA" id="ARBA00022741"/>
    </source>
</evidence>
<dbReference type="RefSeq" id="WP_038083198.1">
    <property type="nucleotide sequence ID" value="NZ_JMIR01000001.1"/>
</dbReference>
<evidence type="ECO:0000256" key="2">
    <source>
        <dbReference type="ARBA" id="ARBA00012438"/>
    </source>
</evidence>
<evidence type="ECO:0000256" key="9">
    <source>
        <dbReference type="SAM" id="Phobius"/>
    </source>
</evidence>
<evidence type="ECO:0000313" key="12">
    <source>
        <dbReference type="EMBL" id="KEO85039.1"/>
    </source>
</evidence>
<dbReference type="InterPro" id="IPR050482">
    <property type="entry name" value="Sensor_HK_TwoCompSys"/>
</dbReference>
<keyword evidence="7" id="KW-0067">ATP-binding</keyword>
<feature type="domain" description="Histidine kinase/HSP90-like ATPase" evidence="10">
    <location>
        <begin position="175"/>
        <end position="264"/>
    </location>
</feature>
<dbReference type="PANTHER" id="PTHR24421:SF10">
    <property type="entry name" value="NITRATE_NITRITE SENSOR PROTEIN NARQ"/>
    <property type="match status" value="1"/>
</dbReference>
<dbReference type="GO" id="GO:0016020">
    <property type="term" value="C:membrane"/>
    <property type="evidence" value="ECO:0007669"/>
    <property type="project" value="InterPro"/>
</dbReference>
<dbReference type="GO" id="GO:0046983">
    <property type="term" value="F:protein dimerization activity"/>
    <property type="evidence" value="ECO:0007669"/>
    <property type="project" value="InterPro"/>
</dbReference>
<keyword evidence="9" id="KW-1133">Transmembrane helix</keyword>
<evidence type="ECO:0000256" key="4">
    <source>
        <dbReference type="ARBA" id="ARBA00022679"/>
    </source>
</evidence>
<comment type="caution">
    <text evidence="12">The sequence shown here is derived from an EMBL/GenBank/DDBJ whole genome shotgun (WGS) entry which is preliminary data.</text>
</comment>
<evidence type="ECO:0000256" key="3">
    <source>
        <dbReference type="ARBA" id="ARBA00022553"/>
    </source>
</evidence>
<gene>
    <name evidence="12" type="ORF">EL26_00285</name>
</gene>
<comment type="catalytic activity">
    <reaction evidence="1">
        <text>ATP + protein L-histidine = ADP + protein N-phospho-L-histidine.</text>
        <dbReference type="EC" id="2.7.13.3"/>
    </reaction>
</comment>
<dbReference type="AlphaFoldDB" id="A0A074LVK2"/>
<evidence type="ECO:0000256" key="6">
    <source>
        <dbReference type="ARBA" id="ARBA00022777"/>
    </source>
</evidence>
<evidence type="ECO:0000256" key="7">
    <source>
        <dbReference type="ARBA" id="ARBA00022840"/>
    </source>
</evidence>
<feature type="domain" description="Signal transduction histidine kinase subgroup 3 dimerisation and phosphoacceptor" evidence="11">
    <location>
        <begin position="80"/>
        <end position="132"/>
    </location>
</feature>
<feature type="transmembrane region" description="Helical" evidence="9">
    <location>
        <begin position="7"/>
        <end position="28"/>
    </location>
</feature>
<keyword evidence="9" id="KW-0472">Membrane</keyword>
<organism evidence="12 13">
    <name type="scientific">Tumebacillus flagellatus</name>
    <dbReference type="NCBI Taxonomy" id="1157490"/>
    <lineage>
        <taxon>Bacteria</taxon>
        <taxon>Bacillati</taxon>
        <taxon>Bacillota</taxon>
        <taxon>Bacilli</taxon>
        <taxon>Bacillales</taxon>
        <taxon>Alicyclobacillaceae</taxon>
        <taxon>Tumebacillus</taxon>
    </lineage>
</organism>